<accession>A0A6J5S8Z5</accession>
<dbReference type="Pfam" id="PF24175">
    <property type="entry name" value="SU10_adaptor"/>
    <property type="match status" value="1"/>
</dbReference>
<evidence type="ECO:0000313" key="1">
    <source>
        <dbReference type="EMBL" id="CAB4196061.1"/>
    </source>
</evidence>
<protein>
    <submittedName>
        <fullName evidence="2">Uncharacterized protein</fullName>
    </submittedName>
</protein>
<reference evidence="2" key="1">
    <citation type="submission" date="2020-05" db="EMBL/GenBank/DDBJ databases">
        <authorList>
            <person name="Chiriac C."/>
            <person name="Salcher M."/>
            <person name="Ghai R."/>
            <person name="Kavagutti S V."/>
        </authorList>
    </citation>
    <scope>NUCLEOTIDE SEQUENCE</scope>
</reference>
<evidence type="ECO:0000313" key="2">
    <source>
        <dbReference type="EMBL" id="CAB4205315.1"/>
    </source>
</evidence>
<gene>
    <name evidence="1" type="ORF">UFOVP1287_49</name>
    <name evidence="2" type="ORF">UFOVP1408_64</name>
</gene>
<sequence>MGDFITMQSRIADEMARDDLGDHVRQAIYDAINRYKQELFFVNRALTSAFSTTPGTASGTLPEGTITLDSVFLTASGHRRELVEVTIEQYLGHDEVLLSSEGPPFQYALLNNSIFFYPTPDKAYVLTYLYRRTVPSPVNDTDGSSPTGADGSYFWMTTAERMIRTYAKGILYRDVLKDESSSQVEFDSSAKEFSVMLQRTGENVIPDFVQPWDRY</sequence>
<name>A0A6J5S8Z5_9CAUD</name>
<proteinExistence type="predicted"/>
<dbReference type="EMBL" id="LR797355">
    <property type="protein sequence ID" value="CAB4205315.1"/>
    <property type="molecule type" value="Genomic_DNA"/>
</dbReference>
<organism evidence="2">
    <name type="scientific">uncultured Caudovirales phage</name>
    <dbReference type="NCBI Taxonomy" id="2100421"/>
    <lineage>
        <taxon>Viruses</taxon>
        <taxon>Duplodnaviria</taxon>
        <taxon>Heunggongvirae</taxon>
        <taxon>Uroviricota</taxon>
        <taxon>Caudoviricetes</taxon>
        <taxon>Peduoviridae</taxon>
        <taxon>Maltschvirus</taxon>
        <taxon>Maltschvirus maltsch</taxon>
    </lineage>
</organism>
<dbReference type="InterPro" id="IPR056209">
    <property type="entry name" value="SU10_adaptor"/>
</dbReference>
<dbReference type="EMBL" id="LR797239">
    <property type="protein sequence ID" value="CAB4196061.1"/>
    <property type="molecule type" value="Genomic_DNA"/>
</dbReference>